<dbReference type="InterPro" id="IPR053937">
    <property type="entry name" value="GOST_TM"/>
</dbReference>
<dbReference type="PANTHER" id="PTHR21229">
    <property type="entry name" value="LUNG SEVEN TRANSMEMBRANE RECEPTOR"/>
    <property type="match status" value="1"/>
</dbReference>
<keyword evidence="4 7" id="KW-1133">Transmembrane helix</keyword>
<dbReference type="AlphaFoldDB" id="A0A5D2CWH3"/>
<organism evidence="9 10">
    <name type="scientific">Gossypium darwinii</name>
    <name type="common">Darwin's cotton</name>
    <name type="synonym">Gossypium barbadense var. darwinii</name>
    <dbReference type="NCBI Taxonomy" id="34276"/>
    <lineage>
        <taxon>Eukaryota</taxon>
        <taxon>Viridiplantae</taxon>
        <taxon>Streptophyta</taxon>
        <taxon>Embryophyta</taxon>
        <taxon>Tracheophyta</taxon>
        <taxon>Spermatophyta</taxon>
        <taxon>Magnoliopsida</taxon>
        <taxon>eudicotyledons</taxon>
        <taxon>Gunneridae</taxon>
        <taxon>Pentapetalae</taxon>
        <taxon>rosids</taxon>
        <taxon>malvids</taxon>
        <taxon>Malvales</taxon>
        <taxon>Malvaceae</taxon>
        <taxon>Malvoideae</taxon>
        <taxon>Gossypium</taxon>
    </lineage>
</organism>
<evidence type="ECO:0000256" key="5">
    <source>
        <dbReference type="ARBA" id="ARBA00023136"/>
    </source>
</evidence>
<keyword evidence="2 7" id="KW-0812">Transmembrane</keyword>
<dbReference type="GO" id="GO:0016020">
    <property type="term" value="C:membrane"/>
    <property type="evidence" value="ECO:0007669"/>
    <property type="project" value="UniProtKB-SubCell"/>
</dbReference>
<evidence type="ECO:0000256" key="2">
    <source>
        <dbReference type="ARBA" id="ARBA00022692"/>
    </source>
</evidence>
<proteinExistence type="predicted"/>
<feature type="transmembrane region" description="Helical" evidence="7">
    <location>
        <begin position="240"/>
        <end position="261"/>
    </location>
</feature>
<evidence type="ECO:0000256" key="4">
    <source>
        <dbReference type="ARBA" id="ARBA00022989"/>
    </source>
</evidence>
<accession>A0A5D2CWH3</accession>
<comment type="subcellular location">
    <subcellularLocation>
        <location evidence="1">Membrane</location>
        <topology evidence="1">Multi-pass membrane protein</topology>
    </subcellularLocation>
</comment>
<keyword evidence="10" id="KW-1185">Reference proteome</keyword>
<feature type="transmembrane region" description="Helical" evidence="7">
    <location>
        <begin position="173"/>
        <end position="193"/>
    </location>
</feature>
<evidence type="ECO:0000313" key="9">
    <source>
        <dbReference type="EMBL" id="TYG72373.1"/>
    </source>
</evidence>
<keyword evidence="3" id="KW-0732">Signal</keyword>
<feature type="compositionally biased region" description="Basic and acidic residues" evidence="6">
    <location>
        <begin position="8"/>
        <end position="23"/>
    </location>
</feature>
<feature type="transmembrane region" description="Helical" evidence="7">
    <location>
        <begin position="390"/>
        <end position="412"/>
    </location>
</feature>
<gene>
    <name evidence="9" type="ORF">ES288_D04G015500v1</name>
</gene>
<evidence type="ECO:0000256" key="1">
    <source>
        <dbReference type="ARBA" id="ARBA00004141"/>
    </source>
</evidence>
<dbReference type="Pfam" id="PF06814">
    <property type="entry name" value="GOST_TM"/>
    <property type="match status" value="1"/>
</dbReference>
<evidence type="ECO:0000313" key="10">
    <source>
        <dbReference type="Proteomes" id="UP000323506"/>
    </source>
</evidence>
<evidence type="ECO:0000259" key="8">
    <source>
        <dbReference type="Pfam" id="PF06814"/>
    </source>
</evidence>
<evidence type="ECO:0000256" key="6">
    <source>
        <dbReference type="SAM" id="MobiDB-lite"/>
    </source>
</evidence>
<feature type="transmembrane region" description="Helical" evidence="7">
    <location>
        <begin position="310"/>
        <end position="330"/>
    </location>
</feature>
<keyword evidence="5 7" id="KW-0472">Membrane</keyword>
<feature type="transmembrane region" description="Helical" evidence="7">
    <location>
        <begin position="205"/>
        <end position="225"/>
    </location>
</feature>
<protein>
    <recommendedName>
        <fullName evidence="8">GOST seven transmembrane domain-containing protein</fullName>
    </recommendedName>
</protein>
<evidence type="ECO:0000256" key="7">
    <source>
        <dbReference type="SAM" id="Phobius"/>
    </source>
</evidence>
<dbReference type="InterPro" id="IPR009637">
    <property type="entry name" value="GPR107/GPR108-like"/>
</dbReference>
<dbReference type="PANTHER" id="PTHR21229:SF76">
    <property type="entry name" value="TRANSMEMBRANE PROTEIN 87B-LIKE ISOFORM X1"/>
    <property type="match status" value="1"/>
</dbReference>
<name>A0A5D2CWH3_GOSDA</name>
<feature type="domain" description="GOST seven transmembrane" evidence="8">
    <location>
        <begin position="172"/>
        <end position="417"/>
    </location>
</feature>
<feature type="region of interest" description="Disordered" evidence="6">
    <location>
        <begin position="1"/>
        <end position="23"/>
    </location>
</feature>
<dbReference type="EMBL" id="CM017704">
    <property type="protein sequence ID" value="TYG72373.1"/>
    <property type="molecule type" value="Genomic_DNA"/>
</dbReference>
<feature type="transmembrane region" description="Helical" evidence="7">
    <location>
        <begin position="273"/>
        <end position="290"/>
    </location>
</feature>
<dbReference type="GO" id="GO:0005794">
    <property type="term" value="C:Golgi apparatus"/>
    <property type="evidence" value="ECO:0007669"/>
    <property type="project" value="TreeGrafter"/>
</dbReference>
<sequence length="478" mass="54163">MGLYASKLHVDPDKKPSPEENHLNGKSFIRFESITFRRPKESAEKKNEMQQKTGLVEAIIVEVKDREKIGGSYLHSAAICCTPDLSKEGSCNVGEVIIHQDPNYPYNPQRIQTFFEGKTEETTMVLQTVEINHTGMYYLYFMFCDPELMGTTISGRTVWRNPEGYLPGKMAPLMTYFGLMSLAYLGLGLVWFLWSVQYWKDIIQLQYHITAVVGLGMCEMALWYFEYANFNATGNRPMGITLWAVTFTAVKKTVSRLLLLVVSMGYGVVRPTLGGVIFKVLLLGLTYFVFSEALGLVENLGNIDDLTGKARLFLVLPVSLLDACFIIWIFSALSQTLEKLQIRRSMAKFALYRKFTNSLAISVLLSIAWVGYELYFNAADPLSELWQRAWIIPAFWNLLAFVLLVVICSLWAPSNNPTRYAYSEETGDELEEEGISLTSSSVLLAGESANKQLERKERRASNADLFRLGEEVEEDKRE</sequence>
<evidence type="ECO:0000256" key="3">
    <source>
        <dbReference type="ARBA" id="ARBA00022729"/>
    </source>
</evidence>
<dbReference type="Proteomes" id="UP000323506">
    <property type="component" value="Chromosome D04"/>
</dbReference>
<feature type="transmembrane region" description="Helical" evidence="7">
    <location>
        <begin position="351"/>
        <end position="370"/>
    </location>
</feature>
<reference evidence="9 10" key="1">
    <citation type="submission" date="2019-06" db="EMBL/GenBank/DDBJ databases">
        <title>WGS assembly of Gossypium darwinii.</title>
        <authorList>
            <person name="Chen Z.J."/>
            <person name="Sreedasyam A."/>
            <person name="Ando A."/>
            <person name="Song Q."/>
            <person name="De L."/>
            <person name="Hulse-Kemp A."/>
            <person name="Ding M."/>
            <person name="Ye W."/>
            <person name="Kirkbride R."/>
            <person name="Jenkins J."/>
            <person name="Plott C."/>
            <person name="Lovell J."/>
            <person name="Lin Y.-M."/>
            <person name="Vaughn R."/>
            <person name="Liu B."/>
            <person name="Li W."/>
            <person name="Simpson S."/>
            <person name="Scheffler B."/>
            <person name="Saski C."/>
            <person name="Grover C."/>
            <person name="Hu G."/>
            <person name="Conover J."/>
            <person name="Carlson J."/>
            <person name="Shu S."/>
            <person name="Boston L."/>
            <person name="Williams M."/>
            <person name="Peterson D."/>
            <person name="Mcgee K."/>
            <person name="Jones D."/>
            <person name="Wendel J."/>
            <person name="Stelly D."/>
            <person name="Grimwood J."/>
            <person name="Schmutz J."/>
        </authorList>
    </citation>
    <scope>NUCLEOTIDE SEQUENCE [LARGE SCALE GENOMIC DNA]</scope>
    <source>
        <strain evidence="9">1808015.09</strain>
    </source>
</reference>